<dbReference type="RefSeq" id="WP_121199099.1">
    <property type="nucleotide sequence ID" value="NZ_RBKU01000001.1"/>
</dbReference>
<dbReference type="AlphaFoldDB" id="A0A495J3R8"/>
<accession>A0A495J3R8</accession>
<keyword evidence="1" id="KW-0472">Membrane</keyword>
<feature type="transmembrane region" description="Helical" evidence="1">
    <location>
        <begin position="20"/>
        <end position="42"/>
    </location>
</feature>
<dbReference type="OrthoDB" id="628904at2"/>
<evidence type="ECO:0000256" key="1">
    <source>
        <dbReference type="SAM" id="Phobius"/>
    </source>
</evidence>
<evidence type="ECO:0008006" key="4">
    <source>
        <dbReference type="Google" id="ProtNLM"/>
    </source>
</evidence>
<feature type="transmembrane region" description="Helical" evidence="1">
    <location>
        <begin position="265"/>
        <end position="287"/>
    </location>
</feature>
<evidence type="ECO:0000313" key="3">
    <source>
        <dbReference type="Proteomes" id="UP000268007"/>
    </source>
</evidence>
<proteinExistence type="predicted"/>
<feature type="transmembrane region" description="Helical" evidence="1">
    <location>
        <begin position="117"/>
        <end position="140"/>
    </location>
</feature>
<keyword evidence="1" id="KW-1133">Transmembrane helix</keyword>
<sequence length="379" mass="43923">MAAPLSHILSKIFARGFYKVHAGMLVFLFVAFISYCFFINTAGDIKLLTPSKALFYNFILLVTFISDPLMTGLFFLTWLLYTIKSWGYVASQLVVPHHQFVYYTAPAFKRGRQFKSWLYMQFIISLPFVFYALVAGVVGIIFHRYLMVGCILLFAALLICASAWLYVLVVNKLVTAKNNSWMFKVSRSWRKPFFSLFIYQVFDRFKVAYVITKLLSYLVIVTIMFSFADVQNDVRVAGLIVLGVVTTHSILIYQQHRFELIYLGLLRNLPFSMVNLYIKYIVSYAILLLPEVIWLVISFNVFITIGLLLLMLSLILLFHCLLYQIGLAVNKYLPFIFATFTVLFCMVLFGLMWMLIPLCLIISFTVFYFSYYKAQLQLA</sequence>
<name>A0A495J3R8_9SPHI</name>
<protein>
    <recommendedName>
        <fullName evidence="4">ABC-2 type transport system permease protein</fullName>
    </recommendedName>
</protein>
<keyword evidence="1" id="KW-0812">Transmembrane</keyword>
<comment type="caution">
    <text evidence="2">The sequence shown here is derived from an EMBL/GenBank/DDBJ whole genome shotgun (WGS) entry which is preliminary data.</text>
</comment>
<organism evidence="2 3">
    <name type="scientific">Mucilaginibacter gracilis</name>
    <dbReference type="NCBI Taxonomy" id="423350"/>
    <lineage>
        <taxon>Bacteria</taxon>
        <taxon>Pseudomonadati</taxon>
        <taxon>Bacteroidota</taxon>
        <taxon>Sphingobacteriia</taxon>
        <taxon>Sphingobacteriales</taxon>
        <taxon>Sphingobacteriaceae</taxon>
        <taxon>Mucilaginibacter</taxon>
    </lineage>
</organism>
<feature type="transmembrane region" description="Helical" evidence="1">
    <location>
        <begin position="293"/>
        <end position="320"/>
    </location>
</feature>
<feature type="transmembrane region" description="Helical" evidence="1">
    <location>
        <begin position="234"/>
        <end position="253"/>
    </location>
</feature>
<feature type="transmembrane region" description="Helical" evidence="1">
    <location>
        <begin position="146"/>
        <end position="169"/>
    </location>
</feature>
<dbReference type="Proteomes" id="UP000268007">
    <property type="component" value="Unassembled WGS sequence"/>
</dbReference>
<gene>
    <name evidence="2" type="ORF">BDD43_3837</name>
</gene>
<feature type="transmembrane region" description="Helical" evidence="1">
    <location>
        <begin position="355"/>
        <end position="372"/>
    </location>
</feature>
<feature type="transmembrane region" description="Helical" evidence="1">
    <location>
        <begin position="54"/>
        <end position="80"/>
    </location>
</feature>
<evidence type="ECO:0000313" key="2">
    <source>
        <dbReference type="EMBL" id="RKR83626.1"/>
    </source>
</evidence>
<keyword evidence="3" id="KW-1185">Reference proteome</keyword>
<reference evidence="2 3" key="1">
    <citation type="submission" date="2018-10" db="EMBL/GenBank/DDBJ databases">
        <title>Genomic Encyclopedia of Archaeal and Bacterial Type Strains, Phase II (KMG-II): from individual species to whole genera.</title>
        <authorList>
            <person name="Goeker M."/>
        </authorList>
    </citation>
    <scope>NUCLEOTIDE SEQUENCE [LARGE SCALE GENOMIC DNA]</scope>
    <source>
        <strain evidence="2 3">DSM 18602</strain>
    </source>
</reference>
<dbReference type="EMBL" id="RBKU01000001">
    <property type="protein sequence ID" value="RKR83626.1"/>
    <property type="molecule type" value="Genomic_DNA"/>
</dbReference>
<feature type="transmembrane region" description="Helical" evidence="1">
    <location>
        <begin position="207"/>
        <end position="228"/>
    </location>
</feature>